<name>A0A2G9V449_TELCI</name>
<keyword evidence="1" id="KW-0732">Signal</keyword>
<dbReference type="InterPro" id="IPR016187">
    <property type="entry name" value="CTDL_fold"/>
</dbReference>
<dbReference type="PROSITE" id="PS50041">
    <property type="entry name" value="C_TYPE_LECTIN_2"/>
    <property type="match status" value="1"/>
</dbReference>
<dbReference type="SUPFAM" id="SSF56436">
    <property type="entry name" value="C-type lectin-like"/>
    <property type="match status" value="1"/>
</dbReference>
<feature type="domain" description="C-type lectin" evidence="2">
    <location>
        <begin position="33"/>
        <end position="124"/>
    </location>
</feature>
<feature type="chain" id="PRO_5013648081" evidence="1">
    <location>
        <begin position="21"/>
        <end position="200"/>
    </location>
</feature>
<evidence type="ECO:0000313" key="3">
    <source>
        <dbReference type="EMBL" id="PIO76500.1"/>
    </source>
</evidence>
<reference evidence="3 4" key="1">
    <citation type="submission" date="2015-09" db="EMBL/GenBank/DDBJ databases">
        <title>Draft genome of the parasitic nematode Teladorsagia circumcincta isolate WARC Sus (inbred).</title>
        <authorList>
            <person name="Mitreva M."/>
        </authorList>
    </citation>
    <scope>NUCLEOTIDE SEQUENCE [LARGE SCALE GENOMIC DNA]</scope>
    <source>
        <strain evidence="3 4">S</strain>
    </source>
</reference>
<proteinExistence type="predicted"/>
<dbReference type="Pfam" id="PF00059">
    <property type="entry name" value="Lectin_C"/>
    <property type="match status" value="1"/>
</dbReference>
<dbReference type="Gene3D" id="3.10.100.10">
    <property type="entry name" value="Mannose-Binding Protein A, subunit A"/>
    <property type="match status" value="1"/>
</dbReference>
<dbReference type="OrthoDB" id="5877119at2759"/>
<gene>
    <name evidence="3" type="ORF">TELCIR_01416</name>
</gene>
<protein>
    <submittedName>
        <fullName evidence="3">Lectin C-type domain protein</fullName>
    </submittedName>
</protein>
<dbReference type="Proteomes" id="UP000230423">
    <property type="component" value="Unassembled WGS sequence"/>
</dbReference>
<organism evidence="3 4">
    <name type="scientific">Teladorsagia circumcincta</name>
    <name type="common">Brown stomach worm</name>
    <name type="synonym">Ostertagia circumcincta</name>
    <dbReference type="NCBI Taxonomy" id="45464"/>
    <lineage>
        <taxon>Eukaryota</taxon>
        <taxon>Metazoa</taxon>
        <taxon>Ecdysozoa</taxon>
        <taxon>Nematoda</taxon>
        <taxon>Chromadorea</taxon>
        <taxon>Rhabditida</taxon>
        <taxon>Rhabditina</taxon>
        <taxon>Rhabditomorpha</taxon>
        <taxon>Strongyloidea</taxon>
        <taxon>Trichostrongylidae</taxon>
        <taxon>Teladorsagia</taxon>
    </lineage>
</organism>
<accession>A0A2G9V449</accession>
<sequence>MIAVVVAVVVASHWLWSVEAAIVTAEHIGKIVTGGEKYKHVMDFQAECARRNGELASIHSKEENDFIYDLVDKALFGDDRSEHGNYVHLGMRNGQWLDGTKLDFTKWGSKDELDCSGNEDDFCAVRPVVQRRHRDDIVGDLEGDHEYESTIFMGRKEKETFEYGEDQYQTVKKNYWCHGNCAPEPSSRNVAVCQQREEFC</sequence>
<dbReference type="InterPro" id="IPR016186">
    <property type="entry name" value="C-type_lectin-like/link_sf"/>
</dbReference>
<keyword evidence="4" id="KW-1185">Reference proteome</keyword>
<evidence type="ECO:0000313" key="4">
    <source>
        <dbReference type="Proteomes" id="UP000230423"/>
    </source>
</evidence>
<evidence type="ECO:0000256" key="1">
    <source>
        <dbReference type="SAM" id="SignalP"/>
    </source>
</evidence>
<feature type="signal peptide" evidence="1">
    <location>
        <begin position="1"/>
        <end position="20"/>
    </location>
</feature>
<dbReference type="AlphaFoldDB" id="A0A2G9V449"/>
<dbReference type="EMBL" id="KZ345047">
    <property type="protein sequence ID" value="PIO76500.1"/>
    <property type="molecule type" value="Genomic_DNA"/>
</dbReference>
<evidence type="ECO:0000259" key="2">
    <source>
        <dbReference type="PROSITE" id="PS50041"/>
    </source>
</evidence>
<dbReference type="InterPro" id="IPR001304">
    <property type="entry name" value="C-type_lectin-like"/>
</dbReference>